<evidence type="ECO:0000313" key="3">
    <source>
        <dbReference type="EMBL" id="KIY02995.1"/>
    </source>
</evidence>
<protein>
    <submittedName>
        <fullName evidence="3">Uncharacterized protein</fullName>
    </submittedName>
</protein>
<gene>
    <name evidence="3" type="ORF">Z520_01461</name>
</gene>
<dbReference type="GeneID" id="27707207"/>
<dbReference type="Proteomes" id="UP000053411">
    <property type="component" value="Unassembled WGS sequence"/>
</dbReference>
<dbReference type="RefSeq" id="XP_016637117.1">
    <property type="nucleotide sequence ID" value="XM_016771978.1"/>
</dbReference>
<dbReference type="AlphaFoldDB" id="A0A0D2KHT2"/>
<sequence length="673" mass="70217">MGGAVELVVAELILVLVLATVGLVTVEVEVVVLDPGEVAAVVLETVLEVEPIELALEKPAELGVELAAEEPVRDVDNGLLEAELEVVDPKLALEVAVPATLELLVLDVNTGEIVVVLGPISVVEVSPAELVVVAIREGVEIDDANEEEAEVDVVTGVAEAVDVVPRELAIVPTDVEARSSNRRWAKNNIDLPVEVVAEVPDAAEFELATLEDDETGVDGPDAKVVGPDDDERALVDTDEGALIDIDEGALVGGDEEALVNIDEANPVVVANAPALVVTPLAIEDPPTELPGAKEAEETDDTDEETVLVPIVIGILEVDETDSDDDATVLVYVDIAILEVDGPGGAEEAAMLVPVDAARLEVAAEIDVVPPEGLLSVVVPPLLVLEAGIEEPMVVNTTIEEVATELARSDEVVPGAIVLATVVDKGPVDASEVEGKAVLDMEFAADESAVVPLGALLEGLKVEEGPEENAEGLEELVEATRRDVPELRRELALVVLPIAVDVATLLVVEEATIEVWVVPWPVVTTEVVTKALVVVELGLEEVVDTGLTVVELGPEELVDPMLFIVELGLEALVDPGFPVVVALVGTVLVGWELAAETLVLDPLGVEAGEEVATAVVGAFVDEVPATNAEDDVVATIELLFGDGDVVLEVGMTVDEEGEEETIPAEVVEPGLLVP</sequence>
<feature type="transmembrane region" description="Helical" evidence="2">
    <location>
        <begin position="7"/>
        <end position="26"/>
    </location>
</feature>
<dbReference type="OrthoDB" id="10687351at2759"/>
<keyword evidence="2" id="KW-1133">Transmembrane helix</keyword>
<organism evidence="3 4">
    <name type="scientific">Fonsecaea multimorphosa CBS 102226</name>
    <dbReference type="NCBI Taxonomy" id="1442371"/>
    <lineage>
        <taxon>Eukaryota</taxon>
        <taxon>Fungi</taxon>
        <taxon>Dikarya</taxon>
        <taxon>Ascomycota</taxon>
        <taxon>Pezizomycotina</taxon>
        <taxon>Eurotiomycetes</taxon>
        <taxon>Chaetothyriomycetidae</taxon>
        <taxon>Chaetothyriales</taxon>
        <taxon>Herpotrichiellaceae</taxon>
        <taxon>Fonsecaea</taxon>
    </lineage>
</organism>
<reference evidence="3 4" key="1">
    <citation type="submission" date="2015-01" db="EMBL/GenBank/DDBJ databases">
        <title>The Genome Sequence of Fonsecaea multimorphosa CBS 102226.</title>
        <authorList>
            <consortium name="The Broad Institute Genomics Platform"/>
            <person name="Cuomo C."/>
            <person name="de Hoog S."/>
            <person name="Gorbushina A."/>
            <person name="Stielow B."/>
            <person name="Teixiera M."/>
            <person name="Abouelleil A."/>
            <person name="Chapman S.B."/>
            <person name="Priest M."/>
            <person name="Young S.K."/>
            <person name="Wortman J."/>
            <person name="Nusbaum C."/>
            <person name="Birren B."/>
        </authorList>
    </citation>
    <scope>NUCLEOTIDE SEQUENCE [LARGE SCALE GENOMIC DNA]</scope>
    <source>
        <strain evidence="3 4">CBS 102226</strain>
    </source>
</reference>
<proteinExistence type="predicted"/>
<keyword evidence="2" id="KW-0812">Transmembrane</keyword>
<keyword evidence="4" id="KW-1185">Reference proteome</keyword>
<feature type="region of interest" description="Disordered" evidence="1">
    <location>
        <begin position="283"/>
        <end position="302"/>
    </location>
</feature>
<dbReference type="VEuPathDB" id="FungiDB:Z520_01461"/>
<evidence type="ECO:0000313" key="4">
    <source>
        <dbReference type="Proteomes" id="UP000053411"/>
    </source>
</evidence>
<keyword evidence="2" id="KW-0472">Membrane</keyword>
<name>A0A0D2KHT2_9EURO</name>
<evidence type="ECO:0000256" key="2">
    <source>
        <dbReference type="SAM" id="Phobius"/>
    </source>
</evidence>
<dbReference type="EMBL" id="KN848063">
    <property type="protein sequence ID" value="KIY02995.1"/>
    <property type="molecule type" value="Genomic_DNA"/>
</dbReference>
<evidence type="ECO:0000256" key="1">
    <source>
        <dbReference type="SAM" id="MobiDB-lite"/>
    </source>
</evidence>
<accession>A0A0D2KHT2</accession>